<proteinExistence type="inferred from homology"/>
<dbReference type="Pfam" id="PF00582">
    <property type="entry name" value="Usp"/>
    <property type="match status" value="1"/>
</dbReference>
<evidence type="ECO:0000313" key="4">
    <source>
        <dbReference type="Proteomes" id="UP001620408"/>
    </source>
</evidence>
<protein>
    <submittedName>
        <fullName evidence="3">Universal stress protein</fullName>
    </submittedName>
</protein>
<evidence type="ECO:0000313" key="3">
    <source>
        <dbReference type="EMBL" id="MFK2919465.1"/>
    </source>
</evidence>
<dbReference type="RefSeq" id="WP_379984496.1">
    <property type="nucleotide sequence ID" value="NZ_JADIKD010000012.1"/>
</dbReference>
<dbReference type="PANTHER" id="PTHR46268">
    <property type="entry name" value="STRESS RESPONSE PROTEIN NHAX"/>
    <property type="match status" value="1"/>
</dbReference>
<organism evidence="3 4">
    <name type="scientific">Dyella koreensis</name>
    <dbReference type="NCBI Taxonomy" id="311235"/>
    <lineage>
        <taxon>Bacteria</taxon>
        <taxon>Pseudomonadati</taxon>
        <taxon>Pseudomonadota</taxon>
        <taxon>Gammaproteobacteria</taxon>
        <taxon>Lysobacterales</taxon>
        <taxon>Rhodanobacteraceae</taxon>
        <taxon>Dyella</taxon>
    </lineage>
</organism>
<dbReference type="InterPro" id="IPR014729">
    <property type="entry name" value="Rossmann-like_a/b/a_fold"/>
</dbReference>
<dbReference type="InterPro" id="IPR006015">
    <property type="entry name" value="Universal_stress_UspA"/>
</dbReference>
<reference evidence="3 4" key="1">
    <citation type="submission" date="2020-10" db="EMBL/GenBank/DDBJ databases">
        <title>Phylogeny of dyella-like bacteria.</title>
        <authorList>
            <person name="Fu J."/>
        </authorList>
    </citation>
    <scope>NUCLEOTIDE SEQUENCE [LARGE SCALE GENOMIC DNA]</scope>
    <source>
        <strain evidence="3 4">BB4</strain>
    </source>
</reference>
<dbReference type="Proteomes" id="UP001620408">
    <property type="component" value="Unassembled WGS sequence"/>
</dbReference>
<name>A0ABW8K9B3_9GAMM</name>
<gene>
    <name evidence="3" type="ORF">ISS97_19540</name>
</gene>
<keyword evidence="4" id="KW-1185">Reference proteome</keyword>
<feature type="domain" description="UspA" evidence="2">
    <location>
        <begin position="1"/>
        <end position="146"/>
    </location>
</feature>
<dbReference type="PRINTS" id="PR01438">
    <property type="entry name" value="UNVRSLSTRESS"/>
</dbReference>
<sequence>MFKHILLPTDGSEPSLRAIDIGIALAKSLGAQVHALYVATPFSAVTYFAEVIQTPAEPAYVQGVVKLAERCLEEVRKRANAAGVAYDGNYTFDHRPYTAIVGEATKRQCDLIVMGSHGRRGLDRLILGSETYKTMLSTDVPVLVCH</sequence>
<dbReference type="SUPFAM" id="SSF52402">
    <property type="entry name" value="Adenine nucleotide alpha hydrolases-like"/>
    <property type="match status" value="1"/>
</dbReference>
<dbReference type="Gene3D" id="3.40.50.620">
    <property type="entry name" value="HUPs"/>
    <property type="match status" value="1"/>
</dbReference>
<evidence type="ECO:0000256" key="1">
    <source>
        <dbReference type="ARBA" id="ARBA00008791"/>
    </source>
</evidence>
<evidence type="ECO:0000259" key="2">
    <source>
        <dbReference type="Pfam" id="PF00582"/>
    </source>
</evidence>
<dbReference type="InterPro" id="IPR006016">
    <property type="entry name" value="UspA"/>
</dbReference>
<dbReference type="PANTHER" id="PTHR46268:SF6">
    <property type="entry name" value="UNIVERSAL STRESS PROTEIN UP12"/>
    <property type="match status" value="1"/>
</dbReference>
<accession>A0ABW8K9B3</accession>
<dbReference type="EMBL" id="JADIKD010000012">
    <property type="protein sequence ID" value="MFK2919465.1"/>
    <property type="molecule type" value="Genomic_DNA"/>
</dbReference>
<dbReference type="CDD" id="cd00293">
    <property type="entry name" value="USP-like"/>
    <property type="match status" value="1"/>
</dbReference>
<comment type="similarity">
    <text evidence="1">Belongs to the universal stress protein A family.</text>
</comment>
<comment type="caution">
    <text evidence="3">The sequence shown here is derived from an EMBL/GenBank/DDBJ whole genome shotgun (WGS) entry which is preliminary data.</text>
</comment>